<keyword evidence="3" id="KW-1185">Reference proteome</keyword>
<protein>
    <submittedName>
        <fullName evidence="2">TerB family tellurite resistance protein</fullName>
    </submittedName>
</protein>
<dbReference type="Gene3D" id="1.10.3680.10">
    <property type="entry name" value="TerB-like"/>
    <property type="match status" value="1"/>
</dbReference>
<dbReference type="InterPro" id="IPR029024">
    <property type="entry name" value="TerB-like"/>
</dbReference>
<dbReference type="CDD" id="cd07313">
    <property type="entry name" value="terB_like_2"/>
    <property type="match status" value="1"/>
</dbReference>
<dbReference type="InterPro" id="IPR007791">
    <property type="entry name" value="DjlA_N"/>
</dbReference>
<comment type="caution">
    <text evidence="2">The sequence shown here is derived from an EMBL/GenBank/DDBJ whole genome shotgun (WGS) entry which is preliminary data.</text>
</comment>
<reference evidence="2" key="1">
    <citation type="submission" date="2019-03" db="EMBL/GenBank/DDBJ databases">
        <title>Afifella sp. nov., isolated from activated sludge.</title>
        <authorList>
            <person name="Li Q."/>
            <person name="Liu Y."/>
        </authorList>
    </citation>
    <scope>NUCLEOTIDE SEQUENCE</scope>
    <source>
        <strain evidence="2">L72</strain>
    </source>
</reference>
<evidence type="ECO:0000259" key="1">
    <source>
        <dbReference type="Pfam" id="PF05099"/>
    </source>
</evidence>
<dbReference type="Pfam" id="PF05099">
    <property type="entry name" value="TerB"/>
    <property type="match status" value="1"/>
</dbReference>
<dbReference type="SUPFAM" id="SSF158682">
    <property type="entry name" value="TerB-like"/>
    <property type="match status" value="1"/>
</dbReference>
<feature type="domain" description="Co-chaperone DjlA N-terminal" evidence="1">
    <location>
        <begin position="26"/>
        <end position="142"/>
    </location>
</feature>
<dbReference type="RefSeq" id="WP_161142523.1">
    <property type="nucleotide sequence ID" value="NZ_SPKJ01000134.1"/>
</dbReference>
<dbReference type="EMBL" id="SPKJ01000134">
    <property type="protein sequence ID" value="MYZ50200.1"/>
    <property type="molecule type" value="Genomic_DNA"/>
</dbReference>
<name>A0A964T8U5_9HYPH</name>
<evidence type="ECO:0000313" key="2">
    <source>
        <dbReference type="EMBL" id="MYZ50200.1"/>
    </source>
</evidence>
<organism evidence="2 3">
    <name type="scientific">Propylenella binzhouense</name>
    <dbReference type="NCBI Taxonomy" id="2555902"/>
    <lineage>
        <taxon>Bacteria</taxon>
        <taxon>Pseudomonadati</taxon>
        <taxon>Pseudomonadota</taxon>
        <taxon>Alphaproteobacteria</taxon>
        <taxon>Hyphomicrobiales</taxon>
        <taxon>Propylenellaceae</taxon>
        <taxon>Propylenella</taxon>
    </lineage>
</organism>
<evidence type="ECO:0000313" key="3">
    <source>
        <dbReference type="Proteomes" id="UP000773614"/>
    </source>
</evidence>
<dbReference type="OrthoDB" id="5402150at2"/>
<proteinExistence type="predicted"/>
<gene>
    <name evidence="2" type="ORF">E4O86_21055</name>
</gene>
<sequence>MLDALRDMARRMGLAQDRHFSEDDTRLALAALLLQAADVDGEVSPVERGRVRDLLKRQYGLVGDDLDTLLGDALRAEQEAIDLYGFTSILKRQLSAEERLGVVRLLWEIVYADGVPHEFEENLVWRVAELLAVPREQRLAAKASVAERFAPATRPET</sequence>
<accession>A0A964T8U5</accession>
<dbReference type="Proteomes" id="UP000773614">
    <property type="component" value="Unassembled WGS sequence"/>
</dbReference>
<dbReference type="AlphaFoldDB" id="A0A964T8U5"/>